<evidence type="ECO:0000313" key="1">
    <source>
        <dbReference type="EMBL" id="AHW63365.1"/>
    </source>
</evidence>
<dbReference type="Proteomes" id="UP000023703">
    <property type="component" value="Chromosome"/>
</dbReference>
<name>X5E7H0_9CORY</name>
<dbReference type="SUPFAM" id="SSF53271">
    <property type="entry name" value="PRTase-like"/>
    <property type="match status" value="1"/>
</dbReference>
<dbReference type="InterPro" id="IPR029057">
    <property type="entry name" value="PRTase-like"/>
</dbReference>
<dbReference type="AlphaFoldDB" id="X5E7H0"/>
<dbReference type="InterPro" id="IPR051910">
    <property type="entry name" value="ComF/GntX_DNA_util-trans"/>
</dbReference>
<evidence type="ECO:0000313" key="2">
    <source>
        <dbReference type="Proteomes" id="UP000023703"/>
    </source>
</evidence>
<dbReference type="KEGG" id="cgy:CGLY_04585"/>
<dbReference type="HOGENOM" id="CLU_054549_3_2_11"/>
<protein>
    <recommendedName>
        <fullName evidence="3">Phosphoribosyltransferase</fullName>
    </recommendedName>
</protein>
<reference evidence="1 2" key="1">
    <citation type="journal article" date="2015" name="Int. J. Syst. Evol. Microbiol.">
        <title>Revisiting Corynebacterium glyciniphilum (ex Kubota et al., 1972) sp. nov., nom. rev., isolated from putrefied banana.</title>
        <authorList>
            <person name="Al-Dilaimi A."/>
            <person name="Bednarz H."/>
            <person name="Lomker A."/>
            <person name="Niehaus K."/>
            <person name="Kalinowski J."/>
            <person name="Ruckert C."/>
        </authorList>
    </citation>
    <scope>NUCLEOTIDE SEQUENCE [LARGE SCALE GENOMIC DNA]</scope>
    <source>
        <strain evidence="1">AJ 3170</strain>
    </source>
</reference>
<dbReference type="OrthoDB" id="5244859at2"/>
<keyword evidence="2" id="KW-1185">Reference proteome</keyword>
<dbReference type="eggNOG" id="COG1040">
    <property type="taxonomic scope" value="Bacteria"/>
</dbReference>
<dbReference type="STRING" id="1404245.CGLY_04585"/>
<dbReference type="RefSeq" id="WP_038546710.1">
    <property type="nucleotide sequence ID" value="NZ_CP006842.1"/>
</dbReference>
<accession>X5E7H0</accession>
<dbReference type="PANTHER" id="PTHR47505:SF1">
    <property type="entry name" value="DNA UTILIZATION PROTEIN YHGH"/>
    <property type="match status" value="1"/>
</dbReference>
<sequence>MGAFRVGELAGLVWRDDCLACGTADVAPAVVGLSLCRRCAHELRRVPSRVADTWAPPVFAAGTYGGAHRGVVLAAKEQRRTDAVQVAGAVMAGTVRHLVSQGVLADPRLAPLVLLPAPTTRRAAKDRGGCIVERSAEVARRELGGGVHVVAAATLAPGARDSVGLGRGERTANIAANLRIDPTDLQRAVRILRVPGATACLVDDVSTTGATLSRFAAALAARGVVTSAGVVIAQA</sequence>
<proteinExistence type="predicted"/>
<gene>
    <name evidence="1" type="ORF">CGLY_04585</name>
</gene>
<dbReference type="EMBL" id="CP006842">
    <property type="protein sequence ID" value="AHW63365.1"/>
    <property type="molecule type" value="Genomic_DNA"/>
</dbReference>
<organism evidence="1 2">
    <name type="scientific">Corynebacterium glyciniphilum AJ 3170</name>
    <dbReference type="NCBI Taxonomy" id="1404245"/>
    <lineage>
        <taxon>Bacteria</taxon>
        <taxon>Bacillati</taxon>
        <taxon>Actinomycetota</taxon>
        <taxon>Actinomycetes</taxon>
        <taxon>Mycobacteriales</taxon>
        <taxon>Corynebacteriaceae</taxon>
        <taxon>Corynebacterium</taxon>
    </lineage>
</organism>
<dbReference type="Gene3D" id="3.40.50.2020">
    <property type="match status" value="1"/>
</dbReference>
<dbReference type="PANTHER" id="PTHR47505">
    <property type="entry name" value="DNA UTILIZATION PROTEIN YHGH"/>
    <property type="match status" value="1"/>
</dbReference>
<evidence type="ECO:0008006" key="3">
    <source>
        <dbReference type="Google" id="ProtNLM"/>
    </source>
</evidence>